<dbReference type="Gene3D" id="3.20.20.140">
    <property type="entry name" value="Metal-dependent hydrolases"/>
    <property type="match status" value="1"/>
</dbReference>
<reference evidence="2" key="1">
    <citation type="submission" date="2017-02" db="EMBL/GenBank/DDBJ databases">
        <title>Delving into the versatile metabolic prowess of the omnipresent phylum Bacteroidetes.</title>
        <authorList>
            <person name="Nobu M.K."/>
            <person name="Mei R."/>
            <person name="Narihiro T."/>
            <person name="Kuroda K."/>
            <person name="Liu W.-T."/>
        </authorList>
    </citation>
    <scope>NUCLEOTIDE SEQUENCE</scope>
    <source>
        <strain evidence="2">ADurb.Bin417</strain>
    </source>
</reference>
<dbReference type="InterPro" id="IPR032466">
    <property type="entry name" value="Metal_Hydrolase"/>
</dbReference>
<gene>
    <name evidence="2" type="ORF">BWY73_00639</name>
</gene>
<protein>
    <submittedName>
        <fullName evidence="2">Amidohydrolase</fullName>
    </submittedName>
</protein>
<keyword evidence="2" id="KW-0378">Hydrolase</keyword>
<feature type="domain" description="Amidohydrolase-related" evidence="1">
    <location>
        <begin position="11"/>
        <end position="115"/>
    </location>
</feature>
<evidence type="ECO:0000313" key="2">
    <source>
        <dbReference type="EMBL" id="OPZ92767.1"/>
    </source>
</evidence>
<dbReference type="GO" id="GO:0016787">
    <property type="term" value="F:hydrolase activity"/>
    <property type="evidence" value="ECO:0007669"/>
    <property type="project" value="UniProtKB-KW"/>
</dbReference>
<name>A0A1V5MHP2_UNCT6</name>
<dbReference type="SUPFAM" id="SSF51556">
    <property type="entry name" value="Metallo-dependent hydrolases"/>
    <property type="match status" value="1"/>
</dbReference>
<proteinExistence type="predicted"/>
<dbReference type="Pfam" id="PF04909">
    <property type="entry name" value="Amidohydro_2"/>
    <property type="match status" value="1"/>
</dbReference>
<comment type="caution">
    <text evidence="2">The sequence shown here is derived from an EMBL/GenBank/DDBJ whole genome shotgun (WGS) entry which is preliminary data.</text>
</comment>
<dbReference type="Proteomes" id="UP000485484">
    <property type="component" value="Unassembled WGS sequence"/>
</dbReference>
<evidence type="ECO:0000259" key="1">
    <source>
        <dbReference type="Pfam" id="PF04909"/>
    </source>
</evidence>
<dbReference type="AlphaFoldDB" id="A0A1V5MHP2"/>
<organism evidence="2">
    <name type="scientific">candidate division TA06 bacterium ADurb.Bin417</name>
    <dbReference type="NCBI Taxonomy" id="1852828"/>
    <lineage>
        <taxon>Bacteria</taxon>
        <taxon>Bacteria division TA06</taxon>
    </lineage>
</organism>
<dbReference type="InterPro" id="IPR006680">
    <property type="entry name" value="Amidohydro-rel"/>
</dbReference>
<sequence>MKAIEKWSPANYDDPANDPVYAAAARLRMPIVFHAGFDWSNNCSASRLAEVARRHPDLPAVAIAHGSEAADFDKLVEALRKTPNLYQQHMHYGSVADLKRFREAGLAAKLVFATDNQTEATGEAAAAAGLIRNLRQAGYTEPEIEFIMVGYAAGWLNEPRLRRSAAAGK</sequence>
<dbReference type="EMBL" id="MWAK01000070">
    <property type="protein sequence ID" value="OPZ92767.1"/>
    <property type="molecule type" value="Genomic_DNA"/>
</dbReference>
<accession>A0A1V5MHP2</accession>